<proteinExistence type="predicted"/>
<organism evidence="1 2">
    <name type="scientific">Belliella marina</name>
    <dbReference type="NCBI Taxonomy" id="1644146"/>
    <lineage>
        <taxon>Bacteria</taxon>
        <taxon>Pseudomonadati</taxon>
        <taxon>Bacteroidota</taxon>
        <taxon>Cytophagia</taxon>
        <taxon>Cytophagales</taxon>
        <taxon>Cyclobacteriaceae</taxon>
        <taxon>Belliella</taxon>
    </lineage>
</organism>
<dbReference type="Proteomes" id="UP001597361">
    <property type="component" value="Unassembled WGS sequence"/>
</dbReference>
<dbReference type="EMBL" id="JBHUHR010000046">
    <property type="protein sequence ID" value="MFD2037251.1"/>
    <property type="molecule type" value="Genomic_DNA"/>
</dbReference>
<reference evidence="2" key="1">
    <citation type="journal article" date="2019" name="Int. J. Syst. Evol. Microbiol.">
        <title>The Global Catalogue of Microorganisms (GCM) 10K type strain sequencing project: providing services to taxonomists for standard genome sequencing and annotation.</title>
        <authorList>
            <consortium name="The Broad Institute Genomics Platform"/>
            <consortium name="The Broad Institute Genome Sequencing Center for Infectious Disease"/>
            <person name="Wu L."/>
            <person name="Ma J."/>
        </authorList>
    </citation>
    <scope>NUCLEOTIDE SEQUENCE [LARGE SCALE GENOMIC DNA]</scope>
    <source>
        <strain evidence="2">CGMCC 1.15180</strain>
    </source>
</reference>
<keyword evidence="2" id="KW-1185">Reference proteome</keyword>
<dbReference type="RefSeq" id="WP_376888970.1">
    <property type="nucleotide sequence ID" value="NZ_JBHUHR010000046.1"/>
</dbReference>
<protein>
    <submittedName>
        <fullName evidence="1">Uncharacterized protein</fullName>
    </submittedName>
</protein>
<name>A0ABW4VSZ6_9BACT</name>
<sequence>MKKLMITVLGASLLLSCSQEKSVEERYIYQDDKIIDVDTGDEYLLEESDEQFVLVHKDGTQETIALDETPFFGTSLTDDYVSDWKNKMEERQEKLLIDKKNQLKEKRKERYAEYSDDELMKEFQKYHKEGKDMTMQMDMIAELLERGKISDEEAPSLLEVEPELINLDIDIEAPNDEL</sequence>
<gene>
    <name evidence="1" type="ORF">ACFSKL_20805</name>
</gene>
<dbReference type="PROSITE" id="PS51257">
    <property type="entry name" value="PROKAR_LIPOPROTEIN"/>
    <property type="match status" value="1"/>
</dbReference>
<evidence type="ECO:0000313" key="2">
    <source>
        <dbReference type="Proteomes" id="UP001597361"/>
    </source>
</evidence>
<comment type="caution">
    <text evidence="1">The sequence shown here is derived from an EMBL/GenBank/DDBJ whole genome shotgun (WGS) entry which is preliminary data.</text>
</comment>
<evidence type="ECO:0000313" key="1">
    <source>
        <dbReference type="EMBL" id="MFD2037251.1"/>
    </source>
</evidence>
<accession>A0ABW4VSZ6</accession>